<dbReference type="RefSeq" id="XP_014656192.1">
    <property type="nucleotide sequence ID" value="XM_014800706.1"/>
</dbReference>
<name>A0A081CFT3_PSEA2</name>
<dbReference type="EMBL" id="DF830076">
    <property type="protein sequence ID" value="GAK65529.1"/>
    <property type="molecule type" value="Genomic_DNA"/>
</dbReference>
<dbReference type="AlphaFoldDB" id="A0A081CFT3"/>
<dbReference type="GeneID" id="26304535"/>
<feature type="compositionally biased region" description="Low complexity" evidence="1">
    <location>
        <begin position="1"/>
        <end position="19"/>
    </location>
</feature>
<evidence type="ECO:0000313" key="3">
    <source>
        <dbReference type="Proteomes" id="UP000053758"/>
    </source>
</evidence>
<proteinExistence type="predicted"/>
<keyword evidence="3" id="KW-1185">Reference proteome</keyword>
<organism evidence="2">
    <name type="scientific">Pseudozyma antarctica</name>
    <name type="common">Yeast</name>
    <name type="synonym">Candida antarctica</name>
    <dbReference type="NCBI Taxonomy" id="84753"/>
    <lineage>
        <taxon>Eukaryota</taxon>
        <taxon>Fungi</taxon>
        <taxon>Dikarya</taxon>
        <taxon>Basidiomycota</taxon>
        <taxon>Ustilaginomycotina</taxon>
        <taxon>Ustilaginomycetes</taxon>
        <taxon>Ustilaginales</taxon>
        <taxon>Ustilaginaceae</taxon>
        <taxon>Moesziomyces</taxon>
    </lineage>
</organism>
<protein>
    <recommendedName>
        <fullName evidence="4">DUF4385 domain containing protein</fullName>
    </recommendedName>
</protein>
<feature type="compositionally biased region" description="Acidic residues" evidence="1">
    <location>
        <begin position="324"/>
        <end position="357"/>
    </location>
</feature>
<evidence type="ECO:0008006" key="4">
    <source>
        <dbReference type="Google" id="ProtNLM"/>
    </source>
</evidence>
<sequence>MVSTRSSSSSSSQKHASSSKPLAGGSSKFPYDLPYASLCLRTHPWLYRTGVGEQGVLMVEPYKSELLPSWRFKDPAAARTSSTALLAAFRAYLDEDDFVGADMARKFIQMGYTRARRYANHKGGKKYTEPKRKGVKAKQIPRLEPERQDKDKVEAAKIFKTVLDDEVWTDKRYTSMREQHVEWAKQTPWPTKDDQEVQKAILQGPEQRQHIASPPARILTMTESVQAADSSPAAASKAGQHDAAPEHAPHDAGDHNDNNSNADGDGDEGEDDDEEEQDADAEAQDGSVAGENGQDDGQDDGEEDDEEESSDEGADVGLSYLLEDHDEDDEDDDDFEESHDEDDDDDPEIQESDDEDSTPASSHKRKKPSTSLSSAKRTRGST</sequence>
<feature type="region of interest" description="Disordered" evidence="1">
    <location>
        <begin position="1"/>
        <end position="23"/>
    </location>
</feature>
<feature type="compositionally biased region" description="Acidic residues" evidence="1">
    <location>
        <begin position="264"/>
        <end position="283"/>
    </location>
</feature>
<dbReference type="Pfam" id="PF14328">
    <property type="entry name" value="DUF4385"/>
    <property type="match status" value="1"/>
</dbReference>
<dbReference type="HOGENOM" id="CLU_723597_0_0_1"/>
<feature type="compositionally biased region" description="Acidic residues" evidence="1">
    <location>
        <begin position="293"/>
        <end position="314"/>
    </location>
</feature>
<feature type="region of interest" description="Disordered" evidence="1">
    <location>
        <begin position="203"/>
        <end position="382"/>
    </location>
</feature>
<gene>
    <name evidence="2" type="ORF">PAN0_009c3746</name>
</gene>
<accession>A0A081CFT3</accession>
<evidence type="ECO:0000256" key="1">
    <source>
        <dbReference type="SAM" id="MobiDB-lite"/>
    </source>
</evidence>
<feature type="compositionally biased region" description="Basic and acidic residues" evidence="1">
    <location>
        <begin position="239"/>
        <end position="257"/>
    </location>
</feature>
<reference evidence="2" key="1">
    <citation type="submission" date="2014-07" db="EMBL/GenBank/DDBJ databases">
        <title>Draft genome sequence of the yeast Pseudozyma antarctica JCM 10317 known as a producer of lipase B which used in a wide range of industrial applications.</title>
        <authorList>
            <person name="Morita T."/>
            <person name="Saika A."/>
            <person name="Koike H."/>
        </authorList>
    </citation>
    <scope>NUCLEOTIDE SEQUENCE</scope>
    <source>
        <strain evidence="2">JCM 10317</strain>
    </source>
</reference>
<dbReference type="Proteomes" id="UP000053758">
    <property type="component" value="Unassembled WGS sequence"/>
</dbReference>
<feature type="compositionally biased region" description="Low complexity" evidence="1">
    <location>
        <begin position="224"/>
        <end position="238"/>
    </location>
</feature>
<dbReference type="InterPro" id="IPR025494">
    <property type="entry name" value="DUF4385"/>
</dbReference>
<evidence type="ECO:0000313" key="2">
    <source>
        <dbReference type="EMBL" id="GAK65529.1"/>
    </source>
</evidence>